<evidence type="ECO:0000313" key="2">
    <source>
        <dbReference type="EMBL" id="URN17369.1"/>
    </source>
</evidence>
<gene>
    <name evidence="2" type="ORF">MW084_17180</name>
</gene>
<feature type="non-terminal residue" evidence="2">
    <location>
        <position position="1"/>
    </location>
</feature>
<feature type="compositionally biased region" description="Pro residues" evidence="1">
    <location>
        <begin position="1"/>
        <end position="20"/>
    </location>
</feature>
<dbReference type="CDD" id="cd16936">
    <property type="entry name" value="HATPase_RsbW-like"/>
    <property type="match status" value="1"/>
</dbReference>
<reference evidence="2" key="1">
    <citation type="submission" date="2022-04" db="EMBL/GenBank/DDBJ databases">
        <title>Systematic whole-genome sequencing reveals an unexpected diversity among actinomycetoma pathogens and provides insights into their antibacterial susceptibilities.</title>
        <authorList>
            <person name="Watson A.K."/>
            <person name="Kepplinger B."/>
            <person name="Bakhiet S.M."/>
            <person name="Mhmoud N.A."/>
            <person name="Chapman J."/>
            <person name="Allenby N."/>
            <person name="Mickiewicz K."/>
            <person name="Goodfellow M."/>
            <person name="Fahal A.H."/>
            <person name="Errington J."/>
        </authorList>
    </citation>
    <scope>NUCLEOTIDE SEQUENCE</scope>
    <source>
        <strain evidence="2">SD 504</strain>
    </source>
</reference>
<dbReference type="GO" id="GO:0005524">
    <property type="term" value="F:ATP binding"/>
    <property type="evidence" value="ECO:0007669"/>
    <property type="project" value="UniProtKB-KW"/>
</dbReference>
<proteinExistence type="predicted"/>
<name>A0ABY4TGW8_9ACTN</name>
<dbReference type="InterPro" id="IPR036890">
    <property type="entry name" value="HATPase_C_sf"/>
</dbReference>
<feature type="region of interest" description="Disordered" evidence="1">
    <location>
        <begin position="1"/>
        <end position="24"/>
    </location>
</feature>
<keyword evidence="2" id="KW-0547">Nucleotide-binding</keyword>
<keyword evidence="2" id="KW-0067">ATP-binding</keyword>
<dbReference type="Gene3D" id="3.30.565.10">
    <property type="entry name" value="Histidine kinase-like ATPase, C-terminal domain"/>
    <property type="match status" value="1"/>
</dbReference>
<dbReference type="RefSeq" id="WP_275563666.1">
    <property type="nucleotide sequence ID" value="NZ_CP095474.1"/>
</dbReference>
<evidence type="ECO:0000313" key="3">
    <source>
        <dbReference type="Proteomes" id="UP001056383"/>
    </source>
</evidence>
<protein>
    <submittedName>
        <fullName evidence="2">ATP-binding protein</fullName>
    </submittedName>
</protein>
<keyword evidence="3" id="KW-1185">Reference proteome</keyword>
<accession>A0ABY4TGW8</accession>
<evidence type="ECO:0000256" key="1">
    <source>
        <dbReference type="SAM" id="MobiDB-lite"/>
    </source>
</evidence>
<sequence length="65" mass="6491">HPDPLRPGPLPPGAFPPSALPPDALRSGGRGLALVAALADRWDCVPHPPSGKTVRAVLTSPAAGA</sequence>
<organism evidence="2 3">
    <name type="scientific">Streptomyces sudanensis</name>
    <dbReference type="NCBI Taxonomy" id="436397"/>
    <lineage>
        <taxon>Bacteria</taxon>
        <taxon>Bacillati</taxon>
        <taxon>Actinomycetota</taxon>
        <taxon>Actinomycetes</taxon>
        <taxon>Kitasatosporales</taxon>
        <taxon>Streptomycetaceae</taxon>
        <taxon>Streptomyces</taxon>
    </lineage>
</organism>
<dbReference type="EMBL" id="CP095474">
    <property type="protein sequence ID" value="URN17369.1"/>
    <property type="molecule type" value="Genomic_DNA"/>
</dbReference>
<dbReference type="Proteomes" id="UP001056383">
    <property type="component" value="Chromosome"/>
</dbReference>